<dbReference type="AlphaFoldDB" id="A0A7L5BYT0"/>
<organism evidence="1 2">
    <name type="scientific">Pikeienuella piscinae</name>
    <dbReference type="NCBI Taxonomy" id="2748098"/>
    <lineage>
        <taxon>Bacteria</taxon>
        <taxon>Pseudomonadati</taxon>
        <taxon>Pseudomonadota</taxon>
        <taxon>Alphaproteobacteria</taxon>
        <taxon>Rhodobacterales</taxon>
        <taxon>Paracoccaceae</taxon>
        <taxon>Pikeienuella</taxon>
    </lineage>
</organism>
<dbReference type="EMBL" id="CP049056">
    <property type="protein sequence ID" value="QIE56621.1"/>
    <property type="molecule type" value="Genomic_DNA"/>
</dbReference>
<dbReference type="RefSeq" id="WP_165100108.1">
    <property type="nucleotide sequence ID" value="NZ_CP049056.1"/>
</dbReference>
<dbReference type="Proteomes" id="UP000503336">
    <property type="component" value="Chromosome"/>
</dbReference>
<reference evidence="1 2" key="1">
    <citation type="submission" date="2020-02" db="EMBL/GenBank/DDBJ databases">
        <title>complete genome sequence of Rhodobacteraceae bacterium.</title>
        <authorList>
            <person name="Park J."/>
            <person name="Kim Y.-S."/>
            <person name="Kim K.-H."/>
        </authorList>
    </citation>
    <scope>NUCLEOTIDE SEQUENCE [LARGE SCALE GENOMIC DNA]</scope>
    <source>
        <strain evidence="1 2">RR4-56</strain>
    </source>
</reference>
<accession>A0A7L5BYT0</accession>
<name>A0A7L5BYT0_9RHOB</name>
<gene>
    <name evidence="1" type="ORF">G5B40_14965</name>
</gene>
<sequence>MIGRWVQAAQTLASRFLTFDTPQVPPRLVSTTRTFSAAVTRLKTAVLRLQRLESRAGARRLPAAEVSAATLVQLGAALVREAQDDPGLDPVARAVRARDGAAILLLAYCPLRMSTFSKTPRPGVPPPQPFHARPRLSPQLHDAVCQIKC</sequence>
<evidence type="ECO:0000313" key="1">
    <source>
        <dbReference type="EMBL" id="QIE56621.1"/>
    </source>
</evidence>
<evidence type="ECO:0000313" key="2">
    <source>
        <dbReference type="Proteomes" id="UP000503336"/>
    </source>
</evidence>
<dbReference type="KEGG" id="hdh:G5B40_14965"/>
<keyword evidence="2" id="KW-1185">Reference proteome</keyword>
<protein>
    <submittedName>
        <fullName evidence="1">Uncharacterized protein</fullName>
    </submittedName>
</protein>
<proteinExistence type="predicted"/>